<feature type="region of interest" description="Disordered" evidence="1">
    <location>
        <begin position="146"/>
        <end position="170"/>
    </location>
</feature>
<name>A0A918F4S3_9DEIO</name>
<dbReference type="EMBL" id="BMQL01000009">
    <property type="protein sequence ID" value="GGR07690.1"/>
    <property type="molecule type" value="Genomic_DNA"/>
</dbReference>
<dbReference type="Proteomes" id="UP000603865">
    <property type="component" value="Unassembled WGS sequence"/>
</dbReference>
<reference evidence="2" key="2">
    <citation type="submission" date="2020-09" db="EMBL/GenBank/DDBJ databases">
        <authorList>
            <person name="Sun Q."/>
            <person name="Ohkuma M."/>
        </authorList>
    </citation>
    <scope>NUCLEOTIDE SEQUENCE</scope>
    <source>
        <strain evidence="2">JCM 31311</strain>
    </source>
</reference>
<evidence type="ECO:0000256" key="1">
    <source>
        <dbReference type="SAM" id="MobiDB-lite"/>
    </source>
</evidence>
<organism evidence="2 3">
    <name type="scientific">Deinococcus ruber</name>
    <dbReference type="NCBI Taxonomy" id="1848197"/>
    <lineage>
        <taxon>Bacteria</taxon>
        <taxon>Thermotogati</taxon>
        <taxon>Deinococcota</taxon>
        <taxon>Deinococci</taxon>
        <taxon>Deinococcales</taxon>
        <taxon>Deinococcaceae</taxon>
        <taxon>Deinococcus</taxon>
    </lineage>
</organism>
<keyword evidence="3" id="KW-1185">Reference proteome</keyword>
<reference evidence="2" key="1">
    <citation type="journal article" date="2014" name="Int. J. Syst. Evol. Microbiol.">
        <title>Complete genome sequence of Corynebacterium casei LMG S-19264T (=DSM 44701T), isolated from a smear-ripened cheese.</title>
        <authorList>
            <consortium name="US DOE Joint Genome Institute (JGI-PGF)"/>
            <person name="Walter F."/>
            <person name="Albersmeier A."/>
            <person name="Kalinowski J."/>
            <person name="Ruckert C."/>
        </authorList>
    </citation>
    <scope>NUCLEOTIDE SEQUENCE</scope>
    <source>
        <strain evidence="2">JCM 31311</strain>
    </source>
</reference>
<gene>
    <name evidence="2" type="ORF">GCM10008957_20470</name>
</gene>
<sequence length="258" mass="29331">MNNQRTTLQNAALHTVASAGALTTRRIQQQYRQPGVVFALLQSNLLRELKTPYGNVLVLGEAGRRMYQARELRVPYIQGPSAAADCAYFRDALLTLERQGYGLHSLEFKRKPPHLVAATGQRHTSQIVFGYLRVPEDEMRSIYRSDASYAPGQERQPHRDRSGVTRHAPGYPRLYASISGGGIGPTQLRKLLDYSRQGYDILTWRSPLLVVLPNDLRCRTILRKQAKEDQRFKAQQDAAFKYFYPSVKVLIQPTDFLP</sequence>
<accession>A0A918F4S3</accession>
<comment type="caution">
    <text evidence="2">The sequence shown here is derived from an EMBL/GenBank/DDBJ whole genome shotgun (WGS) entry which is preliminary data.</text>
</comment>
<proteinExistence type="predicted"/>
<protein>
    <submittedName>
        <fullName evidence="2">Uncharacterized protein</fullName>
    </submittedName>
</protein>
<dbReference type="AlphaFoldDB" id="A0A918F4S3"/>
<evidence type="ECO:0000313" key="3">
    <source>
        <dbReference type="Proteomes" id="UP000603865"/>
    </source>
</evidence>
<dbReference type="RefSeq" id="WP_189089988.1">
    <property type="nucleotide sequence ID" value="NZ_BMQL01000009.1"/>
</dbReference>
<evidence type="ECO:0000313" key="2">
    <source>
        <dbReference type="EMBL" id="GGR07690.1"/>
    </source>
</evidence>